<dbReference type="EMBL" id="QOCI01000010">
    <property type="protein sequence ID" value="RRR17806.1"/>
    <property type="molecule type" value="Genomic_DNA"/>
</dbReference>
<name>A0A426SI27_9MICO</name>
<dbReference type="Proteomes" id="UP000274327">
    <property type="component" value="Unassembled WGS sequence"/>
</dbReference>
<evidence type="ECO:0000313" key="1">
    <source>
        <dbReference type="EMBL" id="RRR17806.1"/>
    </source>
</evidence>
<keyword evidence="2" id="KW-1185">Reference proteome</keyword>
<reference evidence="1 2" key="1">
    <citation type="submission" date="2018-07" db="EMBL/GenBank/DDBJ databases">
        <title>Brachybacteriurn paraconglorneratum KCTC 9916.</title>
        <authorList>
            <person name="Li Y."/>
        </authorList>
    </citation>
    <scope>NUCLEOTIDE SEQUENCE [LARGE SCALE GENOMIC DNA]</scope>
    <source>
        <strain evidence="1 2">KCTC 9916</strain>
    </source>
</reference>
<dbReference type="SUPFAM" id="SSF53756">
    <property type="entry name" value="UDP-Glycosyltransferase/glycogen phosphorylase"/>
    <property type="match status" value="1"/>
</dbReference>
<comment type="caution">
    <text evidence="1">The sequence shown here is derived from an EMBL/GenBank/DDBJ whole genome shotgun (WGS) entry which is preliminary data.</text>
</comment>
<protein>
    <submittedName>
        <fullName evidence="1">Uncharacterized protein</fullName>
    </submittedName>
</protein>
<dbReference type="AlphaFoldDB" id="A0A426SI27"/>
<evidence type="ECO:0000313" key="2">
    <source>
        <dbReference type="Proteomes" id="UP000274327"/>
    </source>
</evidence>
<organism evidence="1 2">
    <name type="scientific">Brachybacterium paraconglomeratum</name>
    <dbReference type="NCBI Taxonomy" id="173362"/>
    <lineage>
        <taxon>Bacteria</taxon>
        <taxon>Bacillati</taxon>
        <taxon>Actinomycetota</taxon>
        <taxon>Actinomycetes</taxon>
        <taxon>Micrococcales</taxon>
        <taxon>Dermabacteraceae</taxon>
        <taxon>Brachybacterium</taxon>
    </lineage>
</organism>
<sequence>MLRKLTRVVRPLLDLSERRALVAANDPGTDLDIVLTGARHLARMRNFRSAAALLDGIDTDGLDLLDECFVGVTLLSGQEGLRADLLLAPHLGSLADRDLTPAQRVRLAEWIQLSGLPAAEKVAALRTLRTFEGSSRAPGATLRDLRFREFRLRTAAFEKIDVRDFFADGDEDPFRWKDNLRYVHDLVTHGHADTARTLVERQLSEHGLRDRAVAEAALRFDSGALVPDLDAVPAEHRGMPGVLALAHDLRGQSPAHQDFYEACLEATTSRFDAMDVHTRDSLLRVLTVKDLLPELDALVPTLRGVPETMLGARCGRGLIAMEQGEHRDAADLLHSVLVEDPTYTVAATGLRLVYARLDGDRTVIDLRNEIGYGSASAGRAGIRRGDRDQGTTLMLTGQYLKAWSVRRTAPPWRILERDLGERFLNAAPLPEDPGSSLFLITDDGVGDEIRGAQHLGELAARYRVTATCDPRLRTLLERSFPTIEFVDVARRIRGHLNPVYDGRYSDFILASHLPAHCDPYVEAADHVTYGQNLTFNRFAGVLPRQDTGAYLVPDPARAVPRAEGRLKVGLVWRSHFSGGTRRMMYIGLEQLTPLLDVDGVEFWSIQHATDDVERAYLEEHGIRQIQDVDLFDDLEGLAAHVASMDLVIGISTVPMELAAAVGTPTWLLGFSPENYLYRTGGGRTSVDQLSRNSTIIAPPWIDFTAPYQECVDLVLADCRTRLERLARSARHG</sequence>
<proteinExistence type="predicted"/>
<accession>A0A426SI27</accession>
<dbReference type="Gene3D" id="3.40.50.2000">
    <property type="entry name" value="Glycogen Phosphorylase B"/>
    <property type="match status" value="1"/>
</dbReference>
<gene>
    <name evidence="1" type="ORF">DS079_12705</name>
</gene>